<dbReference type="InterPro" id="IPR011055">
    <property type="entry name" value="Dup_hybrid_motif"/>
</dbReference>
<dbReference type="SUPFAM" id="SSF51261">
    <property type="entry name" value="Duplicated hybrid motif"/>
    <property type="match status" value="1"/>
</dbReference>
<proteinExistence type="predicted"/>
<dbReference type="InterPro" id="IPR016047">
    <property type="entry name" value="M23ase_b-sheet_dom"/>
</dbReference>
<keyword evidence="4" id="KW-1185">Reference proteome</keyword>
<organism evidence="3 4">
    <name type="scientific">Insulibacter thermoxylanivorax</name>
    <dbReference type="NCBI Taxonomy" id="2749268"/>
    <lineage>
        <taxon>Bacteria</taxon>
        <taxon>Bacillati</taxon>
        <taxon>Bacillota</taxon>
        <taxon>Bacilli</taxon>
        <taxon>Bacillales</taxon>
        <taxon>Paenibacillaceae</taxon>
        <taxon>Insulibacter</taxon>
    </lineage>
</organism>
<dbReference type="PANTHER" id="PTHR21666">
    <property type="entry name" value="PEPTIDASE-RELATED"/>
    <property type="match status" value="1"/>
</dbReference>
<reference evidence="3" key="1">
    <citation type="submission" date="2020-08" db="EMBL/GenBank/DDBJ databases">
        <authorList>
            <person name="Uke A."/>
            <person name="Chhe C."/>
            <person name="Baramee S."/>
            <person name="Kosugi A."/>
        </authorList>
    </citation>
    <scope>NUCLEOTIDE SEQUENCE</scope>
    <source>
        <strain evidence="3">DA-C8</strain>
    </source>
</reference>
<dbReference type="Pfam" id="PF01551">
    <property type="entry name" value="Peptidase_M23"/>
    <property type="match status" value="1"/>
</dbReference>
<dbReference type="GO" id="GO:0004222">
    <property type="term" value="F:metalloendopeptidase activity"/>
    <property type="evidence" value="ECO:0007669"/>
    <property type="project" value="TreeGrafter"/>
</dbReference>
<evidence type="ECO:0000256" key="1">
    <source>
        <dbReference type="SAM" id="Phobius"/>
    </source>
</evidence>
<dbReference type="InterPro" id="IPR050570">
    <property type="entry name" value="Cell_wall_metabolism_enzyme"/>
</dbReference>
<feature type="transmembrane region" description="Helical" evidence="1">
    <location>
        <begin position="93"/>
        <end position="115"/>
    </location>
</feature>
<feature type="transmembrane region" description="Helical" evidence="1">
    <location>
        <begin position="6"/>
        <end position="22"/>
    </location>
</feature>
<comment type="caution">
    <text evidence="3">The sequence shown here is derived from an EMBL/GenBank/DDBJ whole genome shotgun (WGS) entry which is preliminary data.</text>
</comment>
<name>A0A916QIE2_9BACL</name>
<dbReference type="EMBL" id="BMAQ01000031">
    <property type="protein sequence ID" value="GFR38997.1"/>
    <property type="molecule type" value="Genomic_DNA"/>
</dbReference>
<feature type="transmembrane region" description="Helical" evidence="1">
    <location>
        <begin position="29"/>
        <end position="48"/>
    </location>
</feature>
<evidence type="ECO:0000259" key="2">
    <source>
        <dbReference type="Pfam" id="PF01551"/>
    </source>
</evidence>
<evidence type="ECO:0000313" key="4">
    <source>
        <dbReference type="Proteomes" id="UP000654993"/>
    </source>
</evidence>
<accession>A0A916QIE2</accession>
<reference evidence="3" key="2">
    <citation type="journal article" date="2021" name="Data Brief">
        <title>Draft genome sequence data of the facultative, thermophilic, xylanolytic bacterium Paenibacillus sp. strain DA-C8.</title>
        <authorList>
            <person name="Chhe C."/>
            <person name="Uke A."/>
            <person name="Baramee S."/>
            <person name="Ungkulpasvich U."/>
            <person name="Tachaapaikoon C."/>
            <person name="Pason P."/>
            <person name="Waeonukul R."/>
            <person name="Ratanakhanokchai K."/>
            <person name="Kosugi A."/>
        </authorList>
    </citation>
    <scope>NUCLEOTIDE SEQUENCE</scope>
    <source>
        <strain evidence="3">DA-C8</strain>
    </source>
</reference>
<dbReference type="Proteomes" id="UP000654993">
    <property type="component" value="Unassembled WGS sequence"/>
</dbReference>
<keyword evidence="1" id="KW-0472">Membrane</keyword>
<feature type="domain" description="M23ase beta-sheet core" evidence="2">
    <location>
        <begin position="186"/>
        <end position="277"/>
    </location>
</feature>
<dbReference type="CDD" id="cd12797">
    <property type="entry name" value="M23_peptidase"/>
    <property type="match status" value="1"/>
</dbReference>
<gene>
    <name evidence="3" type="ORF">PRECH8_22930</name>
</gene>
<protein>
    <recommendedName>
        <fullName evidence="2">M23ase beta-sheet core domain-containing protein</fullName>
    </recommendedName>
</protein>
<evidence type="ECO:0000313" key="3">
    <source>
        <dbReference type="EMBL" id="GFR38997.1"/>
    </source>
</evidence>
<dbReference type="RefSeq" id="WP_200967208.1">
    <property type="nucleotide sequence ID" value="NZ_BMAQ01000031.1"/>
</dbReference>
<keyword evidence="1" id="KW-0812">Transmembrane</keyword>
<sequence length="314" mass="34988">MLVFKAFAAPLVLNLLLLVLRLKSWKNWLLLSSVTFAWTMSMLMFVDWAQLSQYLRVGLALLLLIAIGCSAWKHRGMPWSRKDTVKYASIGQSLLLIIGLLNALVVLLRIPGVYWHQPPAEAAVEIEFPLRGGVYSISHGGASTTLNYHYAYPNQTYAIDIVKLNAWGMRKKTISTPSKPEEYEIYGEPVYSPVDGTVIKTIDGKSDELKDVLSLDQDEIANMVVIAHEDVYIMLLHLREGSIRVKEGDTVKKGQWIANVGNSGISSEPHLHVHALKGLEESNEGLTGSPIPLLVDGVFLKRNDLILDGKIIFR</sequence>
<dbReference type="Gene3D" id="2.70.70.10">
    <property type="entry name" value="Glucose Permease (Domain IIA)"/>
    <property type="match status" value="1"/>
</dbReference>
<dbReference type="AlphaFoldDB" id="A0A916QIE2"/>
<dbReference type="PANTHER" id="PTHR21666:SF285">
    <property type="entry name" value="M23 FAMILY METALLOPEPTIDASE"/>
    <property type="match status" value="1"/>
</dbReference>
<feature type="transmembrane region" description="Helical" evidence="1">
    <location>
        <begin position="54"/>
        <end position="72"/>
    </location>
</feature>
<keyword evidence="1" id="KW-1133">Transmembrane helix</keyword>